<reference evidence="1 2" key="1">
    <citation type="submission" date="2019-12" db="EMBL/GenBank/DDBJ databases">
        <title>Rhizobium genotypes associated with high levels of biological nitrogen fixation by grain legumes in a temperate-maritime cropping system.</title>
        <authorList>
            <person name="Maluk M."/>
            <person name="Francesc Ferrando Molina F."/>
            <person name="Lopez Del Egido L."/>
            <person name="Lafos M."/>
            <person name="Langarica-Fuentes A."/>
            <person name="Gebre Yohannes G."/>
            <person name="Young M.W."/>
            <person name="Martin P."/>
            <person name="Gantlett R."/>
            <person name="Kenicer G."/>
            <person name="Hawes C."/>
            <person name="Begg G.S."/>
            <person name="Quilliam R.S."/>
            <person name="Squire G.R."/>
            <person name="Poole P.S."/>
            <person name="Young P.W."/>
            <person name="Iannetta P.M."/>
            <person name="James E.K."/>
        </authorList>
    </citation>
    <scope>NUCLEOTIDE SEQUENCE [LARGE SCALE GENOMIC DNA]</scope>
    <source>
        <strain evidence="1 2">JHI54</strain>
    </source>
</reference>
<evidence type="ECO:0000313" key="1">
    <source>
        <dbReference type="EMBL" id="NEK20525.1"/>
    </source>
</evidence>
<protein>
    <submittedName>
        <fullName evidence="1">Uncharacterized protein</fullName>
    </submittedName>
</protein>
<dbReference type="AlphaFoldDB" id="A0A7K3VTJ3"/>
<name>A0A7K3VTJ3_RHILE</name>
<dbReference type="EMBL" id="WUFV01000046">
    <property type="protein sequence ID" value="NEK20525.1"/>
    <property type="molecule type" value="Genomic_DNA"/>
</dbReference>
<dbReference type="Proteomes" id="UP000471705">
    <property type="component" value="Unassembled WGS sequence"/>
</dbReference>
<proteinExistence type="predicted"/>
<accession>A0A7K3VTJ3</accession>
<sequence length="80" mass="9367">MIRTKVDPLWFKRCCAFHLQFFHPNVDVNMLSAPLLQGRSPRQRTYFTRTVDLLDGTSFRLLGPADPSLLRWTFKDRGRG</sequence>
<evidence type="ECO:0000313" key="2">
    <source>
        <dbReference type="Proteomes" id="UP000471705"/>
    </source>
</evidence>
<gene>
    <name evidence="1" type="ORF">GR257_37910</name>
</gene>
<comment type="caution">
    <text evidence="1">The sequence shown here is derived from an EMBL/GenBank/DDBJ whole genome shotgun (WGS) entry which is preliminary data.</text>
</comment>
<organism evidence="1 2">
    <name type="scientific">Rhizobium leguminosarum</name>
    <dbReference type="NCBI Taxonomy" id="384"/>
    <lineage>
        <taxon>Bacteria</taxon>
        <taxon>Pseudomonadati</taxon>
        <taxon>Pseudomonadota</taxon>
        <taxon>Alphaproteobacteria</taxon>
        <taxon>Hyphomicrobiales</taxon>
        <taxon>Rhizobiaceae</taxon>
        <taxon>Rhizobium/Agrobacterium group</taxon>
        <taxon>Rhizobium</taxon>
    </lineage>
</organism>